<dbReference type="Proteomes" id="UP000180280">
    <property type="component" value="Unassembled WGS sequence"/>
</dbReference>
<proteinExistence type="predicted"/>
<sequence length="143" mass="15575">MNRQQRKWLIIGVALIALAAVKAGLIYWYLHNKQSKPKPQALACAMGRGACALPGGGSLRFVSPPQHGQPFEVRLEGVTGGAAPTVDFAMPEMDMGFNRYTFVREGAGWKAQVILPMCVSGSRRWVAEVKVGEAAYSLPFNVR</sequence>
<keyword evidence="1" id="KW-0472">Membrane</keyword>
<dbReference type="AlphaFoldDB" id="A0A1S1X0U9"/>
<evidence type="ECO:0000256" key="1">
    <source>
        <dbReference type="SAM" id="Phobius"/>
    </source>
</evidence>
<reference evidence="4 5" key="1">
    <citation type="submission" date="2016-09" db="EMBL/GenBank/DDBJ databases">
        <title>Chromobacterium muskegensis sp. nov., an insecticidal bacterium isolated from Sphagnum bogs.</title>
        <authorList>
            <person name="Sparks M.E."/>
            <person name="Blackburn M.B."/>
            <person name="Gundersen-Rindal D.E."/>
            <person name="Mitchell A."/>
            <person name="Farrar R."/>
            <person name="Kuhar D."/>
        </authorList>
    </citation>
    <scope>NUCLEOTIDE SEQUENCE [LARGE SCALE GENOMIC DNA]</scope>
    <source>
        <strain evidence="3 5">14B-1</strain>
        <strain evidence="2 4">37-2</strain>
    </source>
</reference>
<dbReference type="Proteomes" id="UP000180088">
    <property type="component" value="Unassembled WGS sequence"/>
</dbReference>
<evidence type="ECO:0000313" key="5">
    <source>
        <dbReference type="Proteomes" id="UP000180280"/>
    </source>
</evidence>
<feature type="transmembrane region" description="Helical" evidence="1">
    <location>
        <begin position="7"/>
        <end position="30"/>
    </location>
</feature>
<keyword evidence="1" id="KW-1133">Transmembrane helix</keyword>
<keyword evidence="1" id="KW-0812">Transmembrane</keyword>
<evidence type="ECO:0000313" key="4">
    <source>
        <dbReference type="Proteomes" id="UP000180088"/>
    </source>
</evidence>
<name>A0A1S1X0U9_9NEIS</name>
<keyword evidence="5" id="KW-1185">Reference proteome</keyword>
<dbReference type="RefSeq" id="WP_071113681.1">
    <property type="nucleotide sequence ID" value="NZ_MKCS01000001.1"/>
</dbReference>
<evidence type="ECO:0000313" key="2">
    <source>
        <dbReference type="EMBL" id="OHX13049.1"/>
    </source>
</evidence>
<dbReference type="OrthoDB" id="9134483at2"/>
<organism evidence="2 4">
    <name type="scientific">Chromobacterium sphagni</name>
    <dbReference type="NCBI Taxonomy" id="1903179"/>
    <lineage>
        <taxon>Bacteria</taxon>
        <taxon>Pseudomonadati</taxon>
        <taxon>Pseudomonadota</taxon>
        <taxon>Betaproteobacteria</taxon>
        <taxon>Neisseriales</taxon>
        <taxon>Chromobacteriaceae</taxon>
        <taxon>Chromobacterium</taxon>
    </lineage>
</organism>
<dbReference type="EMBL" id="MKCT01000039">
    <property type="protein sequence ID" value="OHX19319.1"/>
    <property type="molecule type" value="Genomic_DNA"/>
</dbReference>
<protein>
    <submittedName>
        <fullName evidence="2">Uncharacterized protein</fullName>
    </submittedName>
</protein>
<dbReference type="STRING" id="1903179.BI347_05620"/>
<gene>
    <name evidence="3" type="ORF">BI344_09360</name>
    <name evidence="2" type="ORF">BI347_05620</name>
</gene>
<dbReference type="EMBL" id="MKCS01000001">
    <property type="protein sequence ID" value="OHX13049.1"/>
    <property type="molecule type" value="Genomic_DNA"/>
</dbReference>
<accession>A0A1S1X0U9</accession>
<comment type="caution">
    <text evidence="2">The sequence shown here is derived from an EMBL/GenBank/DDBJ whole genome shotgun (WGS) entry which is preliminary data.</text>
</comment>
<evidence type="ECO:0000313" key="3">
    <source>
        <dbReference type="EMBL" id="OHX19319.1"/>
    </source>
</evidence>